<dbReference type="AlphaFoldDB" id="A0A0E9S540"/>
<sequence>MLACGPLGEEQRGLLLSVGT</sequence>
<evidence type="ECO:0000313" key="1">
    <source>
        <dbReference type="EMBL" id="JAH36391.1"/>
    </source>
</evidence>
<accession>A0A0E9S540</accession>
<organism evidence="1">
    <name type="scientific">Anguilla anguilla</name>
    <name type="common">European freshwater eel</name>
    <name type="synonym">Muraena anguilla</name>
    <dbReference type="NCBI Taxonomy" id="7936"/>
    <lineage>
        <taxon>Eukaryota</taxon>
        <taxon>Metazoa</taxon>
        <taxon>Chordata</taxon>
        <taxon>Craniata</taxon>
        <taxon>Vertebrata</taxon>
        <taxon>Euteleostomi</taxon>
        <taxon>Actinopterygii</taxon>
        <taxon>Neopterygii</taxon>
        <taxon>Teleostei</taxon>
        <taxon>Anguilliformes</taxon>
        <taxon>Anguillidae</taxon>
        <taxon>Anguilla</taxon>
    </lineage>
</organism>
<reference evidence="1" key="1">
    <citation type="submission" date="2014-11" db="EMBL/GenBank/DDBJ databases">
        <authorList>
            <person name="Amaro Gonzalez C."/>
        </authorList>
    </citation>
    <scope>NUCLEOTIDE SEQUENCE</scope>
</reference>
<protein>
    <submittedName>
        <fullName evidence="1">Uncharacterized protein</fullName>
    </submittedName>
</protein>
<name>A0A0E9S540_ANGAN</name>
<reference evidence="1" key="2">
    <citation type="journal article" date="2015" name="Fish Shellfish Immunol.">
        <title>Early steps in the European eel (Anguilla anguilla)-Vibrio vulnificus interaction in the gills: Role of the RtxA13 toxin.</title>
        <authorList>
            <person name="Callol A."/>
            <person name="Pajuelo D."/>
            <person name="Ebbesson L."/>
            <person name="Teles M."/>
            <person name="MacKenzie S."/>
            <person name="Amaro C."/>
        </authorList>
    </citation>
    <scope>NUCLEOTIDE SEQUENCE</scope>
</reference>
<dbReference type="EMBL" id="GBXM01072186">
    <property type="protein sequence ID" value="JAH36391.1"/>
    <property type="molecule type" value="Transcribed_RNA"/>
</dbReference>
<proteinExistence type="predicted"/>